<feature type="transmembrane region" description="Helical" evidence="5">
    <location>
        <begin position="299"/>
        <end position="318"/>
    </location>
</feature>
<proteinExistence type="predicted"/>
<evidence type="ECO:0000259" key="6">
    <source>
        <dbReference type="Pfam" id="PF02544"/>
    </source>
</evidence>
<evidence type="ECO:0000313" key="7">
    <source>
        <dbReference type="EMBL" id="KAH6592851.1"/>
    </source>
</evidence>
<protein>
    <recommendedName>
        <fullName evidence="6">3-oxo-5-alpha-steroid 4-dehydrogenase C-terminal domain-containing protein</fullName>
    </recommendedName>
</protein>
<evidence type="ECO:0000256" key="5">
    <source>
        <dbReference type="SAM" id="Phobius"/>
    </source>
</evidence>
<name>A0ABQ8F791_9FUNG</name>
<comment type="subcellular location">
    <subcellularLocation>
        <location evidence="1">Endomembrane system</location>
        <topology evidence="1">Multi-pass membrane protein</topology>
    </subcellularLocation>
</comment>
<feature type="domain" description="3-oxo-5-alpha-steroid 4-dehydrogenase C-terminal" evidence="6">
    <location>
        <begin position="252"/>
        <end position="343"/>
    </location>
</feature>
<keyword evidence="4 5" id="KW-0472">Membrane</keyword>
<dbReference type="PANTHER" id="PTHR14624:SF0">
    <property type="entry name" value="POLYPRENOL REDUCTASE"/>
    <property type="match status" value="1"/>
</dbReference>
<dbReference type="InterPro" id="IPR001104">
    <property type="entry name" value="3-oxo-5_a-steroid_4-DH_C"/>
</dbReference>
<dbReference type="EMBL" id="JAFCIX010000368">
    <property type="protein sequence ID" value="KAH6592851.1"/>
    <property type="molecule type" value="Genomic_DNA"/>
</dbReference>
<reference evidence="7 9" key="1">
    <citation type="submission" date="2021-02" db="EMBL/GenBank/DDBJ databases">
        <title>Variation within the Batrachochytrium salamandrivorans European outbreak.</title>
        <authorList>
            <person name="Kelly M."/>
            <person name="Pasmans F."/>
            <person name="Shea T.P."/>
            <person name="Munoz J.F."/>
            <person name="Carranza S."/>
            <person name="Cuomo C.A."/>
            <person name="Martel A."/>
        </authorList>
    </citation>
    <scope>NUCLEOTIDE SEQUENCE [LARGE SCALE GENOMIC DNA]</scope>
    <source>
        <strain evidence="7 9">AMFP18/2</strain>
    </source>
</reference>
<keyword evidence="9" id="KW-1185">Reference proteome</keyword>
<dbReference type="InterPro" id="IPR039698">
    <property type="entry name" value="Dfg10/SRD5A3"/>
</dbReference>
<organism evidence="7 9">
    <name type="scientific">Batrachochytrium salamandrivorans</name>
    <dbReference type="NCBI Taxonomy" id="1357716"/>
    <lineage>
        <taxon>Eukaryota</taxon>
        <taxon>Fungi</taxon>
        <taxon>Fungi incertae sedis</taxon>
        <taxon>Chytridiomycota</taxon>
        <taxon>Chytridiomycota incertae sedis</taxon>
        <taxon>Chytridiomycetes</taxon>
        <taxon>Rhizophydiales</taxon>
        <taxon>Rhizophydiales incertae sedis</taxon>
        <taxon>Batrachochytrium</taxon>
    </lineage>
</organism>
<evidence type="ECO:0000256" key="3">
    <source>
        <dbReference type="ARBA" id="ARBA00022989"/>
    </source>
</evidence>
<feature type="transmembrane region" description="Helical" evidence="5">
    <location>
        <begin position="12"/>
        <end position="42"/>
    </location>
</feature>
<evidence type="ECO:0000256" key="2">
    <source>
        <dbReference type="ARBA" id="ARBA00022692"/>
    </source>
</evidence>
<dbReference type="EMBL" id="JAFCIX010000365">
    <property type="protein sequence ID" value="KAH6592891.1"/>
    <property type="molecule type" value="Genomic_DNA"/>
</dbReference>
<dbReference type="Proteomes" id="UP001648503">
    <property type="component" value="Unassembled WGS sequence"/>
</dbReference>
<feature type="transmembrane region" description="Helical" evidence="5">
    <location>
        <begin position="194"/>
        <end position="213"/>
    </location>
</feature>
<dbReference type="PROSITE" id="PS50244">
    <property type="entry name" value="S5A_REDUCTASE"/>
    <property type="match status" value="1"/>
</dbReference>
<sequence>MDVIIWTVRAVWTIRTCFLLASAAVLLLATCTQPVLVSMLHYGKTLSSCSPSLPPYTVPKAWFSHFYLVATVWTSCLGICLGLLHLSTTNTNGTFTNGTSTNGTSTIDSVVLPWHIWLVWLLVETQAVRRWIECMHWQTPCSTSRMHLLHYLVGIAFYIGMPVALLLEQSLTRASFISNKTISIYFHSPVDDSFFSQLVWTIMGVGMFAWASVEQHRIHAHLALLRKKMDSDRFIGSIKTIKPTGSIKTIKSIKSIKPIGSIRYPLPCGSWFRFVACPHYLFEIIIYASFVILSGMKDGSAWTVLIWVTCDLAVSANLQWNWYKKIYPTLVTPSWKRLIPLIY</sequence>
<comment type="caution">
    <text evidence="7">The sequence shown here is derived from an EMBL/GenBank/DDBJ whole genome shotgun (WGS) entry which is preliminary data.</text>
</comment>
<dbReference type="Pfam" id="PF02544">
    <property type="entry name" value="Steroid_dh"/>
    <property type="match status" value="1"/>
</dbReference>
<evidence type="ECO:0000256" key="1">
    <source>
        <dbReference type="ARBA" id="ARBA00004127"/>
    </source>
</evidence>
<evidence type="ECO:0000256" key="4">
    <source>
        <dbReference type="ARBA" id="ARBA00023136"/>
    </source>
</evidence>
<evidence type="ECO:0000313" key="8">
    <source>
        <dbReference type="EMBL" id="KAH6592891.1"/>
    </source>
</evidence>
<accession>A0ABQ8F791</accession>
<gene>
    <name evidence="8" type="ORF">BASA50_007729</name>
    <name evidence="7" type="ORF">BASA50_007793</name>
</gene>
<dbReference type="PANTHER" id="PTHR14624">
    <property type="entry name" value="DFG10 PROTEIN"/>
    <property type="match status" value="1"/>
</dbReference>
<feature type="transmembrane region" description="Helical" evidence="5">
    <location>
        <begin position="148"/>
        <end position="167"/>
    </location>
</feature>
<feature type="transmembrane region" description="Helical" evidence="5">
    <location>
        <begin position="62"/>
        <end position="84"/>
    </location>
</feature>
<evidence type="ECO:0000313" key="9">
    <source>
        <dbReference type="Proteomes" id="UP001648503"/>
    </source>
</evidence>
<keyword evidence="3 5" id="KW-1133">Transmembrane helix</keyword>
<keyword evidence="2 5" id="KW-0812">Transmembrane</keyword>
<feature type="transmembrane region" description="Helical" evidence="5">
    <location>
        <begin position="271"/>
        <end position="293"/>
    </location>
</feature>